<dbReference type="RefSeq" id="XP_073905017.1">
    <property type="nucleotide sequence ID" value="XM_074048916.1"/>
</dbReference>
<gene>
    <name evidence="2" type="primary">Krt12</name>
</gene>
<reference evidence="2" key="1">
    <citation type="submission" date="2025-08" db="UniProtKB">
        <authorList>
            <consortium name="RefSeq"/>
        </authorList>
    </citation>
    <scope>IDENTIFICATION</scope>
</reference>
<proteinExistence type="predicted"/>
<sequence length="489" mass="52905">MSLSVRASGLSQRLSSQNGMAGRSGSMSASIIGSGYGGSTFGFGTGCGGGFSSVSMFGSTSGFGGGSGSSLAGQGIAYGGPLGYSFGGVGMGMALGGSPGGVCLGVTSGHDGGLLSGSEKATMQNLNDRLASYLDKVRTLEEANTELENKIREWYETRGSGTADSGPQTDYSKYYPLIEDLRNKIISASVGNAQLILQIDNARLAAEDFRMKYENELALHQTVEADINGLRRVLDDLTLARADLEMQIENLTEEMVYLKKNHEEELQSFRASGPGEVTVEMDATPGVDLTKILNDTRAQYETMAEQNRKDAEAWYLEKSGELRKEISTNTEQLQSSKNEVTDLRRTLQNLELELQSQLATKKSLEESLAGTEGGYCGQLSQVQQLIGNLEEQLQQVRADTERQNAEHQRLLNVKARLELEIDTYRRLLDGEAQGDGFDESSSVTSSKSQTQSIDSSKDPNKTRKIKTIVQEVVNGEVVSSQVQEIEELI</sequence>
<evidence type="ECO:0000313" key="1">
    <source>
        <dbReference type="Proteomes" id="UP001732720"/>
    </source>
</evidence>
<organism evidence="1 2">
    <name type="scientific">Castor canadensis</name>
    <name type="common">American beaver</name>
    <dbReference type="NCBI Taxonomy" id="51338"/>
    <lineage>
        <taxon>Eukaryota</taxon>
        <taxon>Metazoa</taxon>
        <taxon>Chordata</taxon>
        <taxon>Craniata</taxon>
        <taxon>Vertebrata</taxon>
        <taxon>Euteleostomi</taxon>
        <taxon>Mammalia</taxon>
        <taxon>Eutheria</taxon>
        <taxon>Euarchontoglires</taxon>
        <taxon>Glires</taxon>
        <taxon>Rodentia</taxon>
        <taxon>Castorimorpha</taxon>
        <taxon>Castoridae</taxon>
        <taxon>Castor</taxon>
    </lineage>
</organism>
<accession>A0AC58KJE6</accession>
<evidence type="ECO:0000313" key="2">
    <source>
        <dbReference type="RefSeq" id="XP_073905017.1"/>
    </source>
</evidence>
<keyword evidence="1" id="KW-1185">Reference proteome</keyword>
<protein>
    <submittedName>
        <fullName evidence="2">Keratin, type I cytoskeletal 12</fullName>
    </submittedName>
</protein>
<name>A0AC58KJE6_CASCN</name>
<dbReference type="Proteomes" id="UP001732720">
    <property type="component" value="Chromosome 11"/>
</dbReference>